<evidence type="ECO:0000313" key="3">
    <source>
        <dbReference type="Proteomes" id="UP001189429"/>
    </source>
</evidence>
<comment type="caution">
    <text evidence="2">The sequence shown here is derived from an EMBL/GenBank/DDBJ whole genome shotgun (WGS) entry which is preliminary data.</text>
</comment>
<feature type="non-terminal residue" evidence="2">
    <location>
        <position position="65"/>
    </location>
</feature>
<keyword evidence="3" id="KW-1185">Reference proteome</keyword>
<dbReference type="EMBL" id="CAUYUJ010009312">
    <property type="protein sequence ID" value="CAK0826412.1"/>
    <property type="molecule type" value="Genomic_DNA"/>
</dbReference>
<feature type="non-terminal residue" evidence="2">
    <location>
        <position position="1"/>
    </location>
</feature>
<sequence>QKKTGQMASRGVLGKALSNEQRRREVQHAQGAVLDNAVGVGRGKDKKSVLEQSSLEDFCAMADLA</sequence>
<organism evidence="2 3">
    <name type="scientific">Prorocentrum cordatum</name>
    <dbReference type="NCBI Taxonomy" id="2364126"/>
    <lineage>
        <taxon>Eukaryota</taxon>
        <taxon>Sar</taxon>
        <taxon>Alveolata</taxon>
        <taxon>Dinophyceae</taxon>
        <taxon>Prorocentrales</taxon>
        <taxon>Prorocentraceae</taxon>
        <taxon>Prorocentrum</taxon>
    </lineage>
</organism>
<dbReference type="Proteomes" id="UP001189429">
    <property type="component" value="Unassembled WGS sequence"/>
</dbReference>
<name>A0ABN9S9I9_9DINO</name>
<protein>
    <submittedName>
        <fullName evidence="2">Uncharacterized protein</fullName>
    </submittedName>
</protein>
<accession>A0ABN9S9I9</accession>
<feature type="region of interest" description="Disordered" evidence="1">
    <location>
        <begin position="1"/>
        <end position="29"/>
    </location>
</feature>
<reference evidence="2" key="1">
    <citation type="submission" date="2023-10" db="EMBL/GenBank/DDBJ databases">
        <authorList>
            <person name="Chen Y."/>
            <person name="Shah S."/>
            <person name="Dougan E. K."/>
            <person name="Thang M."/>
            <person name="Chan C."/>
        </authorList>
    </citation>
    <scope>NUCLEOTIDE SEQUENCE [LARGE SCALE GENOMIC DNA]</scope>
</reference>
<evidence type="ECO:0000313" key="2">
    <source>
        <dbReference type="EMBL" id="CAK0826412.1"/>
    </source>
</evidence>
<gene>
    <name evidence="2" type="ORF">PCOR1329_LOCUS26266</name>
</gene>
<proteinExistence type="predicted"/>
<evidence type="ECO:0000256" key="1">
    <source>
        <dbReference type="SAM" id="MobiDB-lite"/>
    </source>
</evidence>